<keyword evidence="1" id="KW-0808">Transferase</keyword>
<gene>
    <name evidence="3" type="ORF">GCM10020366_44110</name>
</gene>
<dbReference type="InterPro" id="IPR044855">
    <property type="entry name" value="CoA-Trfase_III_dom3_sf"/>
</dbReference>
<dbReference type="Gene3D" id="3.30.1540.10">
    <property type="entry name" value="formyl-coa transferase, domain 3"/>
    <property type="match status" value="1"/>
</dbReference>
<dbReference type="EMBL" id="BAAAYK010000038">
    <property type="protein sequence ID" value="GAA3361176.1"/>
    <property type="molecule type" value="Genomic_DNA"/>
</dbReference>
<dbReference type="InterPro" id="IPR003673">
    <property type="entry name" value="CoA-Trfase_fam_III"/>
</dbReference>
<sequence length="398" mass="42732">MPSGSPGPLDGLKVLDLSRFIAGPICAQILADFGAEVVKVERPGGEDARHHEPYYEGESVYTMLYNRNKHGATLDTRHPEALAVLEDLVRWADVVVENYRPGTVERMGLGYERMVELKPDVVLVSISGYGQTGPLSQRALFDAISQASSGLMSVAGEADGKPTLTGTYIADYVTGYQAAIGAFAAIAHRKATGEGQRVDVASLDSMFATLGTRLIAHLMLDLDMPRSGSRDLLTAPVNVYPALDGDVYVQAGTNGLFPKLCRAIGREDLLEVPEYRTVAGRMADQEPLERAVAEWAEHRSCAEIGAVLGDAGIPCAKVATVPEVAASPQIAARDMVVDVEHPELGRLRLPGNPVKMDKSPPTTRKAPPTVGEDNDYVYRELLGRSAEELARLRDGGAV</sequence>
<feature type="region of interest" description="Disordered" evidence="2">
    <location>
        <begin position="346"/>
        <end position="372"/>
    </location>
</feature>
<evidence type="ECO:0000256" key="2">
    <source>
        <dbReference type="SAM" id="MobiDB-lite"/>
    </source>
</evidence>
<proteinExistence type="predicted"/>
<accession>A0ABP6RTC9</accession>
<name>A0ABP6RTC9_9PSEU</name>
<dbReference type="Pfam" id="PF02515">
    <property type="entry name" value="CoA_transf_3"/>
    <property type="match status" value="1"/>
</dbReference>
<comment type="caution">
    <text evidence="3">The sequence shown here is derived from an EMBL/GenBank/DDBJ whole genome shotgun (WGS) entry which is preliminary data.</text>
</comment>
<dbReference type="Proteomes" id="UP001500483">
    <property type="component" value="Unassembled WGS sequence"/>
</dbReference>
<keyword evidence="4" id="KW-1185">Reference proteome</keyword>
<dbReference type="PANTHER" id="PTHR48207:SF3">
    <property type="entry name" value="SUCCINATE--HYDROXYMETHYLGLUTARATE COA-TRANSFERASE"/>
    <property type="match status" value="1"/>
</dbReference>
<organism evidence="3 4">
    <name type="scientific">Saccharopolyspora gregorii</name>
    <dbReference type="NCBI Taxonomy" id="33914"/>
    <lineage>
        <taxon>Bacteria</taxon>
        <taxon>Bacillati</taxon>
        <taxon>Actinomycetota</taxon>
        <taxon>Actinomycetes</taxon>
        <taxon>Pseudonocardiales</taxon>
        <taxon>Pseudonocardiaceae</taxon>
        <taxon>Saccharopolyspora</taxon>
    </lineage>
</organism>
<evidence type="ECO:0000313" key="3">
    <source>
        <dbReference type="EMBL" id="GAA3361176.1"/>
    </source>
</evidence>
<protein>
    <submittedName>
        <fullName evidence="3">CaiB/BaiF CoA-transferase family protein</fullName>
    </submittedName>
</protein>
<dbReference type="RefSeq" id="WP_344929127.1">
    <property type="nucleotide sequence ID" value="NZ_BAAAYK010000038.1"/>
</dbReference>
<reference evidence="4" key="1">
    <citation type="journal article" date="2019" name="Int. J. Syst. Evol. Microbiol.">
        <title>The Global Catalogue of Microorganisms (GCM) 10K type strain sequencing project: providing services to taxonomists for standard genome sequencing and annotation.</title>
        <authorList>
            <consortium name="The Broad Institute Genomics Platform"/>
            <consortium name="The Broad Institute Genome Sequencing Center for Infectious Disease"/>
            <person name="Wu L."/>
            <person name="Ma J."/>
        </authorList>
    </citation>
    <scope>NUCLEOTIDE SEQUENCE [LARGE SCALE GENOMIC DNA]</scope>
    <source>
        <strain evidence="4">JCM 9687</strain>
    </source>
</reference>
<dbReference type="InterPro" id="IPR050483">
    <property type="entry name" value="CoA-transferase_III_domain"/>
</dbReference>
<dbReference type="Gene3D" id="3.40.50.10540">
    <property type="entry name" value="Crotonobetainyl-coa:carnitine coa-transferase, domain 1"/>
    <property type="match status" value="1"/>
</dbReference>
<dbReference type="InterPro" id="IPR023606">
    <property type="entry name" value="CoA-Trfase_III_dom_1_sf"/>
</dbReference>
<evidence type="ECO:0000256" key="1">
    <source>
        <dbReference type="ARBA" id="ARBA00022679"/>
    </source>
</evidence>
<dbReference type="PANTHER" id="PTHR48207">
    <property type="entry name" value="SUCCINATE--HYDROXYMETHYLGLUTARATE COA-TRANSFERASE"/>
    <property type="match status" value="1"/>
</dbReference>
<dbReference type="SUPFAM" id="SSF89796">
    <property type="entry name" value="CoA-transferase family III (CaiB/BaiF)"/>
    <property type="match status" value="1"/>
</dbReference>
<evidence type="ECO:0000313" key="4">
    <source>
        <dbReference type="Proteomes" id="UP001500483"/>
    </source>
</evidence>